<reference evidence="1" key="1">
    <citation type="submission" date="2021-05" db="EMBL/GenBank/DDBJ databases">
        <title>Diversity, taxonomy and evolution of archaeal viruses of the class Caudoviricetes.</title>
        <authorList>
            <person name="Liu Y."/>
            <person name="Demina T.A."/>
            <person name="Roux S."/>
            <person name="Aiewsakun P."/>
            <person name="Kazlauskas D."/>
            <person name="Simmonds P."/>
            <person name="Prangishvili D."/>
            <person name="Oksanen H.M."/>
            <person name="Krupovic M."/>
        </authorList>
    </citation>
    <scope>NUCLEOTIDE SEQUENCE</scope>
    <source>
        <strain evidence="1">HRTV-25/14</strain>
    </source>
</reference>
<evidence type="ECO:0000313" key="2">
    <source>
        <dbReference type="Proteomes" id="UP000827232"/>
    </source>
</evidence>
<sequence length="62" mass="6734">MTECGFCGGPRLNGTPVKRDPETGEWRAFNGTVAPASLNTKYACRSCAKERQGLTTDPNHSF</sequence>
<dbReference type="EMBL" id="MZ334521">
    <property type="protein sequence ID" value="UBF22655.1"/>
    <property type="molecule type" value="Genomic_DNA"/>
</dbReference>
<name>A0AAE8XY83_9CAUD</name>
<accession>A0AAE8XY83</accession>
<keyword evidence="2" id="KW-1185">Reference proteome</keyword>
<gene>
    <name evidence="1" type="ORF">HRTV-25_gp74</name>
</gene>
<protein>
    <submittedName>
        <fullName evidence="1">Uncharacterized protein</fullName>
    </submittedName>
</protein>
<dbReference type="Proteomes" id="UP000827232">
    <property type="component" value="Segment"/>
</dbReference>
<evidence type="ECO:0000313" key="1">
    <source>
        <dbReference type="EMBL" id="UBF22655.1"/>
    </source>
</evidence>
<organism evidence="1 2">
    <name type="scientific">Halorubrum tailed virus 25</name>
    <dbReference type="NCBI Taxonomy" id="2878006"/>
    <lineage>
        <taxon>Viruses</taxon>
        <taxon>Duplodnaviria</taxon>
        <taxon>Heunggongvirae</taxon>
        <taxon>Uroviricota</taxon>
        <taxon>Caudoviricetes</taxon>
        <taxon>Thumleimavirales</taxon>
        <taxon>Hafunaviridae</taxon>
        <taxon>Laminvirus</taxon>
        <taxon>Laminvirus thailandense</taxon>
        <taxon>Laminvirus HRTV25</taxon>
    </lineage>
</organism>
<proteinExistence type="predicted"/>